<dbReference type="InterPro" id="IPR031100">
    <property type="entry name" value="LOG_fam"/>
</dbReference>
<dbReference type="GO" id="GO:0016799">
    <property type="term" value="F:hydrolase activity, hydrolyzing N-glycosyl compounds"/>
    <property type="evidence" value="ECO:0007669"/>
    <property type="project" value="TreeGrafter"/>
</dbReference>
<keyword evidence="6" id="KW-0378">Hydrolase</keyword>
<dbReference type="GO" id="GO:0005634">
    <property type="term" value="C:nucleus"/>
    <property type="evidence" value="ECO:0007669"/>
    <property type="project" value="TreeGrafter"/>
</dbReference>
<name>A0AAE0L0M2_9CHLO</name>
<evidence type="ECO:0000313" key="8">
    <source>
        <dbReference type="Proteomes" id="UP001190700"/>
    </source>
</evidence>
<dbReference type="EC" id="3.2.2.n1" evidence="2 6"/>
<protein>
    <recommendedName>
        <fullName evidence="2 6">Cytokinin riboside 5'-monophosphate phosphoribohydrolase</fullName>
        <ecNumber evidence="2 6">3.2.2.n1</ecNumber>
    </recommendedName>
</protein>
<reference evidence="7 8" key="1">
    <citation type="journal article" date="2015" name="Genome Biol. Evol.">
        <title>Comparative Genomics of a Bacterivorous Green Alga Reveals Evolutionary Causalities and Consequences of Phago-Mixotrophic Mode of Nutrition.</title>
        <authorList>
            <person name="Burns J.A."/>
            <person name="Paasch A."/>
            <person name="Narechania A."/>
            <person name="Kim E."/>
        </authorList>
    </citation>
    <scope>NUCLEOTIDE SEQUENCE [LARGE SCALE GENOMIC DNA]</scope>
    <source>
        <strain evidence="7 8">PLY_AMNH</strain>
    </source>
</reference>
<keyword evidence="3 6" id="KW-0203">Cytokinin biosynthesis</keyword>
<dbReference type="AlphaFoldDB" id="A0AAE0L0M2"/>
<dbReference type="SUPFAM" id="SSF102405">
    <property type="entry name" value="MCP/YpsA-like"/>
    <property type="match status" value="1"/>
</dbReference>
<dbReference type="EMBL" id="LGRX02012232">
    <property type="protein sequence ID" value="KAK3267738.1"/>
    <property type="molecule type" value="Genomic_DNA"/>
</dbReference>
<dbReference type="Gene3D" id="3.40.50.450">
    <property type="match status" value="1"/>
</dbReference>
<organism evidence="7 8">
    <name type="scientific">Cymbomonas tetramitiformis</name>
    <dbReference type="NCBI Taxonomy" id="36881"/>
    <lineage>
        <taxon>Eukaryota</taxon>
        <taxon>Viridiplantae</taxon>
        <taxon>Chlorophyta</taxon>
        <taxon>Pyramimonadophyceae</taxon>
        <taxon>Pyramimonadales</taxon>
        <taxon>Pyramimonadaceae</taxon>
        <taxon>Cymbomonas</taxon>
    </lineage>
</organism>
<dbReference type="NCBIfam" id="TIGR00730">
    <property type="entry name" value="Rossman fold protein, TIGR00730 family"/>
    <property type="match status" value="1"/>
</dbReference>
<keyword evidence="8" id="KW-1185">Reference proteome</keyword>
<dbReference type="InterPro" id="IPR005269">
    <property type="entry name" value="LOG"/>
</dbReference>
<comment type="catalytic activity">
    <reaction evidence="5 6">
        <text>9-ribosyl-trans-zeatin 5'-phosphate + H2O = trans-zeatin + D-ribose 5-phosphate</text>
        <dbReference type="Rhea" id="RHEA:48564"/>
        <dbReference type="ChEBI" id="CHEBI:15377"/>
        <dbReference type="ChEBI" id="CHEBI:16522"/>
        <dbReference type="ChEBI" id="CHEBI:78346"/>
        <dbReference type="ChEBI" id="CHEBI:87947"/>
        <dbReference type="EC" id="3.2.2.n1"/>
    </reaction>
</comment>
<comment type="similarity">
    <text evidence="1 6">Belongs to the LOG family.</text>
</comment>
<evidence type="ECO:0000256" key="5">
    <source>
        <dbReference type="ARBA" id="ARBA00049153"/>
    </source>
</evidence>
<dbReference type="PANTHER" id="PTHR31223">
    <property type="entry name" value="LOG FAMILY PROTEIN YJL055W"/>
    <property type="match status" value="1"/>
</dbReference>
<dbReference type="Proteomes" id="UP001190700">
    <property type="component" value="Unassembled WGS sequence"/>
</dbReference>
<comment type="catalytic activity">
    <reaction evidence="4 6">
        <text>N(6)-(dimethylallyl)adenosine 5'-phosphate + H2O = N(6)-dimethylallyladenine + D-ribose 5-phosphate</text>
        <dbReference type="Rhea" id="RHEA:48560"/>
        <dbReference type="ChEBI" id="CHEBI:15377"/>
        <dbReference type="ChEBI" id="CHEBI:17660"/>
        <dbReference type="ChEBI" id="CHEBI:57526"/>
        <dbReference type="ChEBI" id="CHEBI:78346"/>
        <dbReference type="EC" id="3.2.2.n1"/>
    </reaction>
</comment>
<dbReference type="Pfam" id="PF03641">
    <property type="entry name" value="Lysine_decarbox"/>
    <property type="match status" value="1"/>
</dbReference>
<dbReference type="GO" id="GO:0009691">
    <property type="term" value="P:cytokinin biosynthetic process"/>
    <property type="evidence" value="ECO:0007669"/>
    <property type="project" value="UniProtKB-UniRule"/>
</dbReference>
<dbReference type="GO" id="GO:0005829">
    <property type="term" value="C:cytosol"/>
    <property type="evidence" value="ECO:0007669"/>
    <property type="project" value="TreeGrafter"/>
</dbReference>
<gene>
    <name evidence="7" type="ORF">CYMTET_23726</name>
</gene>
<evidence type="ECO:0000256" key="6">
    <source>
        <dbReference type="RuleBase" id="RU363015"/>
    </source>
</evidence>
<comment type="function">
    <text evidence="6">Cytokinin-activating enzyme working in the direct activation pathway. Phosphoribohydrolase that converts inactive cytokinin nucleotides to the biologically active free-base forms.</text>
</comment>
<evidence type="ECO:0000313" key="7">
    <source>
        <dbReference type="EMBL" id="KAK3267738.1"/>
    </source>
</evidence>
<proteinExistence type="inferred from homology"/>
<comment type="caution">
    <text evidence="7">The sequence shown here is derived from an EMBL/GenBank/DDBJ whole genome shotgun (WGS) entry which is preliminary data.</text>
</comment>
<evidence type="ECO:0000256" key="4">
    <source>
        <dbReference type="ARBA" id="ARBA00047718"/>
    </source>
</evidence>
<evidence type="ECO:0000256" key="3">
    <source>
        <dbReference type="ARBA" id="ARBA00022712"/>
    </source>
</evidence>
<sequence length="232" mass="24834">MPGAKGATKLSNICVYCGASPGNRPEYALAAQVLGREMTKRNIGLVYGGGSVGLMGEISKTVNGEGGRVLGVIPVELQPVEVSGESVGQTILVNDMHERKAAMASAADGFIAMPGGFGTLEELMEVVTWQQLGFMQKPIGLLNIEGYYDGLLSFVDEAISAGFIRPSNRSILLHSSNPAELIDMLQAYEPAPSLISTLRQESKVAMEQSQQCRSPKEMSTCQLEFNNHHSLS</sequence>
<dbReference type="PANTHER" id="PTHR31223:SF70">
    <property type="entry name" value="LOG FAMILY PROTEIN YJL055W"/>
    <property type="match status" value="1"/>
</dbReference>
<evidence type="ECO:0000256" key="1">
    <source>
        <dbReference type="ARBA" id="ARBA00006763"/>
    </source>
</evidence>
<evidence type="ECO:0000256" key="2">
    <source>
        <dbReference type="ARBA" id="ARBA00012205"/>
    </source>
</evidence>
<accession>A0AAE0L0M2</accession>